<dbReference type="EMBL" id="JAABOJ010000048">
    <property type="protein sequence ID" value="KAF3273905.1"/>
    <property type="molecule type" value="Genomic_DNA"/>
</dbReference>
<dbReference type="OrthoDB" id="5350307at2759"/>
<dbReference type="AlphaFoldDB" id="A0A7C8V286"/>
<reference evidence="2 3" key="1">
    <citation type="submission" date="2020-01" db="EMBL/GenBank/DDBJ databases">
        <authorList>
            <person name="Palmer J.M."/>
        </authorList>
    </citation>
    <scope>NUCLEOTIDE SEQUENCE [LARGE SCALE GENOMIC DNA]</scope>
    <source>
        <strain evidence="2 3">TWF970</strain>
    </source>
</reference>
<dbReference type="Proteomes" id="UP000474640">
    <property type="component" value="Unassembled WGS sequence"/>
</dbReference>
<feature type="region of interest" description="Disordered" evidence="1">
    <location>
        <begin position="261"/>
        <end position="282"/>
    </location>
</feature>
<protein>
    <submittedName>
        <fullName evidence="2">Uncharacterized protein</fullName>
    </submittedName>
</protein>
<name>A0A7C8V286_ORBOL</name>
<evidence type="ECO:0000313" key="2">
    <source>
        <dbReference type="EMBL" id="KAF3273905.1"/>
    </source>
</evidence>
<gene>
    <name evidence="2" type="ORF">TWF970_008314</name>
</gene>
<proteinExistence type="predicted"/>
<accession>A0A7C8V286</accession>
<organism evidence="2 3">
    <name type="scientific">Orbilia oligospora</name>
    <name type="common">Nematode-trapping fungus</name>
    <name type="synonym">Arthrobotrys oligospora</name>
    <dbReference type="NCBI Taxonomy" id="2813651"/>
    <lineage>
        <taxon>Eukaryota</taxon>
        <taxon>Fungi</taxon>
        <taxon>Dikarya</taxon>
        <taxon>Ascomycota</taxon>
        <taxon>Pezizomycotina</taxon>
        <taxon>Orbiliomycetes</taxon>
        <taxon>Orbiliales</taxon>
        <taxon>Orbiliaceae</taxon>
        <taxon>Orbilia</taxon>
    </lineage>
</organism>
<comment type="caution">
    <text evidence="2">The sequence shown here is derived from an EMBL/GenBank/DDBJ whole genome shotgun (WGS) entry which is preliminary data.</text>
</comment>
<feature type="region of interest" description="Disordered" evidence="1">
    <location>
        <begin position="347"/>
        <end position="377"/>
    </location>
</feature>
<evidence type="ECO:0000313" key="3">
    <source>
        <dbReference type="Proteomes" id="UP000474640"/>
    </source>
</evidence>
<sequence length="514" mass="56744">MATATDLSSDMHQLASSAASKMLAAACTGGSLPMEPAATLSKRVSIKPWGHDCREHRSWRCVWCESLFCFKCDTGTTAFIDQFPYHRLCENHLSELPGSYASVIEPDTSPSAPSTVGFVYLSNNQLSVTNLSGDTKCPDKDFCHCLISKTMLCSDCASDAKIWQEEQAKMFERSGVVECAYGRFPGGCKADINTKCGCGGRGIDCNFFSDKDWEKFEATDFYWIGRTGLADDQFEKKEKKDLRHVFGDNFPVRAADSFDGTERPFNPLAPITTTTPPPTSKKLSWVSGLGGLRRTKSITLLGRPKKPMPGMCDTACNGSSSSTDQHPKPITADIITKTFLKNPQMRKPYSNFRVNPDQMKPPTPMRGAEGSYLDSETEDEDEIIVHELDEGEDFESDYASVADSISTLGSEYDLEDALEAKSETQKGLHPTPPTIIHIGTASLATRHLSPRLIQMRSSPNLKADLMDAAAIKKVKDKKKWGCRNEINCSKVDLKSIHSHGFWRCSFCSGRIRGI</sequence>
<evidence type="ECO:0000256" key="1">
    <source>
        <dbReference type="SAM" id="MobiDB-lite"/>
    </source>
</evidence>